<accession>A0A2J8B1W0</accession>
<dbReference type="UniPathway" id="UPA00223">
    <property type="reaction ID" value="UER01007"/>
</dbReference>
<dbReference type="GO" id="GO:0006106">
    <property type="term" value="P:fumarate metabolic process"/>
    <property type="evidence" value="ECO:0007669"/>
    <property type="project" value="InterPro"/>
</dbReference>
<dbReference type="InterPro" id="IPR008948">
    <property type="entry name" value="L-Aspartase-like"/>
</dbReference>
<feature type="binding site" evidence="5">
    <location>
        <position position="317"/>
    </location>
    <ligand>
        <name>substrate</name>
    </ligand>
</feature>
<evidence type="ECO:0000256" key="1">
    <source>
        <dbReference type="ARBA" id="ARBA00001494"/>
    </source>
</evidence>
<protein>
    <recommendedName>
        <fullName evidence="5">Fumarate hydratase class II</fullName>
        <shortName evidence="5">Fumarase C</shortName>
        <ecNumber evidence="5">4.2.1.2</ecNumber>
    </recommendedName>
    <alternativeName>
        <fullName evidence="5">Aerobic fumarase</fullName>
    </alternativeName>
    <alternativeName>
        <fullName evidence="5">Iron-independent fumarase</fullName>
    </alternativeName>
</protein>
<dbReference type="GO" id="GO:0006108">
    <property type="term" value="P:malate metabolic process"/>
    <property type="evidence" value="ECO:0007669"/>
    <property type="project" value="TreeGrafter"/>
</dbReference>
<dbReference type="PANTHER" id="PTHR11444">
    <property type="entry name" value="ASPARTATEAMMONIA/ARGININOSUCCINATE/ADENYLOSUCCINATE LYASE"/>
    <property type="match status" value="1"/>
</dbReference>
<dbReference type="InterPro" id="IPR000362">
    <property type="entry name" value="Fumarate_lyase_fam"/>
</dbReference>
<sequence length="458" mass="49162">MPSKDSYRLAHDSLGEMKIPLDRFWGAQTQRSLENFPIGTEKIPFSVIKALALVKIAAAKINRRLNLLSDKQADLIEKVGQEIVQGKLNTHFPLSVWQTGSGTQSNMNVNEVIAYRGNTLAGQEILHPNDHVNCSQSSNDTFPTAMHLAALEAISEKLLPAIDTTVAALAKLEADYPDLIKIGRTHLQDAVPIKFAQEVSGWRSMLEHNKQEILATLPALREIALGGTAVGTGLNAPAGFAEQVAEVLSELTGEAIVSAPNKMYALAAKDDFVFVHGAIKALAVNWLKIVNDIRWMGSGPRAGLGELQLPANEPGSSIMPGKVNPTQCESAAMVAVQVIGNDTVIGLAASQGNFELNVFLPVCIHNFLQSVNLLSDSLASFTLRCLKGLKPVAARMRANVASSLMLVTALSPHIGYEQAAKVAQYAHANNLTLVEAVVALKLMTADEFNEKVNPAAMV</sequence>
<feature type="binding site" evidence="5">
    <location>
        <position position="185"/>
    </location>
    <ligand>
        <name>substrate</name>
    </ligand>
</feature>
<feature type="domain" description="Fumarate lyase N-terminal" evidence="6">
    <location>
        <begin position="15"/>
        <end position="340"/>
    </location>
</feature>
<dbReference type="HAMAP" id="MF_00743">
    <property type="entry name" value="FumaraseC"/>
    <property type="match status" value="1"/>
</dbReference>
<dbReference type="EMBL" id="NBZD01000002">
    <property type="protein sequence ID" value="PNH18750.1"/>
    <property type="molecule type" value="Genomic_DNA"/>
</dbReference>
<feature type="binding site" evidence="5">
    <location>
        <begin position="101"/>
        <end position="103"/>
    </location>
    <ligand>
        <name>substrate</name>
    </ligand>
</feature>
<dbReference type="PRINTS" id="PR00145">
    <property type="entry name" value="ARGSUCLYASE"/>
</dbReference>
<dbReference type="GO" id="GO:0008652">
    <property type="term" value="P:amino acid biosynthetic process"/>
    <property type="evidence" value="ECO:0007669"/>
    <property type="project" value="UniProtKB-KW"/>
</dbReference>
<dbReference type="InterPro" id="IPR022761">
    <property type="entry name" value="Fumarate_lyase_N"/>
</dbReference>
<dbReference type="CDD" id="cd01362">
    <property type="entry name" value="Fumarase_classII"/>
    <property type="match status" value="1"/>
</dbReference>
<organism evidence="8 9">
    <name type="scientific">Mageeibacillus indolicus</name>
    <dbReference type="NCBI Taxonomy" id="884684"/>
    <lineage>
        <taxon>Bacteria</taxon>
        <taxon>Bacillati</taxon>
        <taxon>Bacillota</taxon>
        <taxon>Clostridia</taxon>
        <taxon>Eubacteriales</taxon>
        <taxon>Oscillospiraceae</taxon>
        <taxon>Mageeibacillus</taxon>
    </lineage>
</organism>
<dbReference type="PROSITE" id="PS00163">
    <property type="entry name" value="FUMARATE_LYASES"/>
    <property type="match status" value="1"/>
</dbReference>
<feature type="site" description="Important for catalytic activity" evidence="5">
    <location>
        <position position="329"/>
    </location>
</feature>
<dbReference type="RefSeq" id="WP_102892441.1">
    <property type="nucleotide sequence ID" value="NZ_NBZD01000002.1"/>
</dbReference>
<dbReference type="EC" id="4.2.1.2" evidence="5"/>
<dbReference type="PANTHER" id="PTHR11444:SF1">
    <property type="entry name" value="FUMARATE HYDRATASE, MITOCHONDRIAL"/>
    <property type="match status" value="1"/>
</dbReference>
<feature type="binding site" evidence="5">
    <location>
        <begin position="322"/>
        <end position="324"/>
    </location>
    <ligand>
        <name>substrate</name>
    </ligand>
</feature>
<comment type="caution">
    <text evidence="8">The sequence shown here is derived from an EMBL/GenBank/DDBJ whole genome shotgun (WGS) entry which is preliminary data.</text>
</comment>
<dbReference type="Gene3D" id="1.10.275.10">
    <property type="entry name" value="Fumarase/aspartase (N-terminal domain)"/>
    <property type="match status" value="1"/>
</dbReference>
<comment type="subcellular location">
    <subcellularLocation>
        <location evidence="5">Cytoplasm</location>
    </subcellularLocation>
</comment>
<evidence type="ECO:0000313" key="8">
    <source>
        <dbReference type="EMBL" id="PNH18750.1"/>
    </source>
</evidence>
<dbReference type="Pfam" id="PF10415">
    <property type="entry name" value="FumaraseC_C"/>
    <property type="match status" value="1"/>
</dbReference>
<dbReference type="GO" id="GO:0006099">
    <property type="term" value="P:tricarboxylic acid cycle"/>
    <property type="evidence" value="ECO:0007669"/>
    <property type="project" value="UniProtKB-UniRule"/>
</dbReference>
<evidence type="ECO:0000256" key="2">
    <source>
        <dbReference type="ARBA" id="ARBA00009084"/>
    </source>
</evidence>
<keyword evidence="4 5" id="KW-0456">Lyase</keyword>
<feature type="active site" evidence="5">
    <location>
        <position position="316"/>
    </location>
</feature>
<comment type="miscellaneous">
    <text evidence="5">There are 2 substrate-binding sites: the catalytic A site, and the non-catalytic B site that may play a role in the transfer of substrate or product between the active site and the solvent. Alternatively, the B site may bind allosteric effectors.</text>
</comment>
<keyword evidence="3" id="KW-0028">Amino-acid biosynthesis</keyword>
<dbReference type="GO" id="GO:0008797">
    <property type="term" value="F:aspartate ammonia-lyase activity"/>
    <property type="evidence" value="ECO:0007669"/>
    <property type="project" value="UniProtKB-EC"/>
</dbReference>
<comment type="catalytic activity">
    <reaction evidence="1">
        <text>L-aspartate = fumarate + NH4(+)</text>
        <dbReference type="Rhea" id="RHEA:16601"/>
        <dbReference type="ChEBI" id="CHEBI:28938"/>
        <dbReference type="ChEBI" id="CHEBI:29806"/>
        <dbReference type="ChEBI" id="CHEBI:29991"/>
        <dbReference type="EC" id="4.3.1.1"/>
    </reaction>
</comment>
<dbReference type="PRINTS" id="PR00149">
    <property type="entry name" value="FUMRATELYASE"/>
</dbReference>
<name>A0A2J8B1W0_9FIRM</name>
<comment type="similarity">
    <text evidence="2 5">Belongs to the class-II fumarase/aspartase family. Fumarase subfamily.</text>
</comment>
<dbReference type="InterPro" id="IPR018951">
    <property type="entry name" value="Fumarase_C_C"/>
</dbReference>
<proteinExistence type="inferred from homology"/>
<dbReference type="FunFam" id="1.20.200.10:FF:000001">
    <property type="entry name" value="Fumarate hydratase, mitochondrial"/>
    <property type="match status" value="1"/>
</dbReference>
<evidence type="ECO:0000256" key="4">
    <source>
        <dbReference type="ARBA" id="ARBA00023239"/>
    </source>
</evidence>
<dbReference type="InterPro" id="IPR024083">
    <property type="entry name" value="Fumarase/histidase_N"/>
</dbReference>
<dbReference type="GO" id="GO:0004333">
    <property type="term" value="F:fumarate hydratase activity"/>
    <property type="evidence" value="ECO:0007669"/>
    <property type="project" value="UniProtKB-UniRule"/>
</dbReference>
<comment type="pathway">
    <text evidence="5">Carbohydrate metabolism; tricarboxylic acid cycle; (S)-malate from fumarate: step 1/1.</text>
</comment>
<evidence type="ECO:0000259" key="7">
    <source>
        <dbReference type="Pfam" id="PF10415"/>
    </source>
</evidence>
<dbReference type="FunFam" id="1.10.40.30:FF:000002">
    <property type="entry name" value="Fumarate hydratase class II"/>
    <property type="match status" value="1"/>
</dbReference>
<dbReference type="Proteomes" id="UP000236394">
    <property type="component" value="Unassembled WGS sequence"/>
</dbReference>
<evidence type="ECO:0000256" key="5">
    <source>
        <dbReference type="HAMAP-Rule" id="MF_00743"/>
    </source>
</evidence>
<keyword evidence="5" id="KW-0963">Cytoplasm</keyword>
<dbReference type="FunFam" id="1.10.275.10:FF:000001">
    <property type="entry name" value="Fumarate hydratase, mitochondrial"/>
    <property type="match status" value="1"/>
</dbReference>
<keyword evidence="5" id="KW-0816">Tricarboxylic acid cycle</keyword>
<reference evidence="9" key="1">
    <citation type="submission" date="2017-04" db="EMBL/GenBank/DDBJ databases">
        <authorList>
            <person name="Bumgarner R.E."/>
            <person name="Fredricks D.N."/>
            <person name="Srinivasan S."/>
        </authorList>
    </citation>
    <scope>NUCLEOTIDE SEQUENCE [LARGE SCALE GENOMIC DNA]</scope>
    <source>
        <strain evidence="9">KA00405</strain>
    </source>
</reference>
<dbReference type="SUPFAM" id="SSF48557">
    <property type="entry name" value="L-aspartase-like"/>
    <property type="match status" value="1"/>
</dbReference>
<comment type="function">
    <text evidence="5">Involved in the TCA cycle. Catalyzes the stereospecific interconversion of fumarate to L-malate.</text>
</comment>
<dbReference type="Gene3D" id="1.10.40.30">
    <property type="entry name" value="Fumarase/aspartase (C-terminal domain)"/>
    <property type="match status" value="1"/>
</dbReference>
<feature type="binding site" description="in site B" evidence="5">
    <location>
        <begin position="127"/>
        <end position="130"/>
    </location>
    <ligand>
        <name>substrate</name>
    </ligand>
</feature>
<feature type="active site" description="Proton donor/acceptor" evidence="5">
    <location>
        <position position="186"/>
    </location>
</feature>
<dbReference type="Gene3D" id="1.20.200.10">
    <property type="entry name" value="Fumarase/aspartase (Central domain)"/>
    <property type="match status" value="1"/>
</dbReference>
<dbReference type="InterPro" id="IPR020557">
    <property type="entry name" value="Fumarate_lyase_CS"/>
</dbReference>
<gene>
    <name evidence="5" type="primary">fumC</name>
    <name evidence="8" type="ORF">B7R76_04120</name>
</gene>
<dbReference type="AlphaFoldDB" id="A0A2J8B1W0"/>
<comment type="subunit">
    <text evidence="5">Homotetramer.</text>
</comment>
<dbReference type="Pfam" id="PF00206">
    <property type="entry name" value="Lyase_1"/>
    <property type="match status" value="1"/>
</dbReference>
<comment type="catalytic activity">
    <reaction evidence="5">
        <text>(S)-malate = fumarate + H2O</text>
        <dbReference type="Rhea" id="RHEA:12460"/>
        <dbReference type="ChEBI" id="CHEBI:15377"/>
        <dbReference type="ChEBI" id="CHEBI:15589"/>
        <dbReference type="ChEBI" id="CHEBI:29806"/>
        <dbReference type="EC" id="4.2.1.2"/>
    </reaction>
</comment>
<feature type="binding site" evidence="5">
    <location>
        <begin position="137"/>
        <end position="139"/>
    </location>
    <ligand>
        <name>substrate</name>
    </ligand>
</feature>
<evidence type="ECO:0000313" key="9">
    <source>
        <dbReference type="Proteomes" id="UP000236394"/>
    </source>
</evidence>
<feature type="domain" description="Fumarase C C-terminal" evidence="7">
    <location>
        <begin position="406"/>
        <end position="458"/>
    </location>
</feature>
<dbReference type="InterPro" id="IPR005677">
    <property type="entry name" value="Fum_hydII"/>
</dbReference>
<dbReference type="GO" id="GO:0005737">
    <property type="term" value="C:cytoplasm"/>
    <property type="evidence" value="ECO:0007669"/>
    <property type="project" value="UniProtKB-SubCell"/>
</dbReference>
<evidence type="ECO:0000259" key="6">
    <source>
        <dbReference type="Pfam" id="PF00206"/>
    </source>
</evidence>
<evidence type="ECO:0000256" key="3">
    <source>
        <dbReference type="ARBA" id="ARBA00022605"/>
    </source>
</evidence>